<evidence type="ECO:0000256" key="1">
    <source>
        <dbReference type="SAM" id="Phobius"/>
    </source>
</evidence>
<feature type="transmembrane region" description="Helical" evidence="1">
    <location>
        <begin position="109"/>
        <end position="130"/>
    </location>
</feature>
<dbReference type="EMBL" id="BAAAEW010000007">
    <property type="protein sequence ID" value="GAA0747909.1"/>
    <property type="molecule type" value="Genomic_DNA"/>
</dbReference>
<proteinExistence type="predicted"/>
<protein>
    <submittedName>
        <fullName evidence="2">Uncharacterized protein</fullName>
    </submittedName>
</protein>
<keyword evidence="1" id="KW-0472">Membrane</keyword>
<keyword evidence="1" id="KW-0812">Transmembrane</keyword>
<evidence type="ECO:0000313" key="3">
    <source>
        <dbReference type="Proteomes" id="UP001500279"/>
    </source>
</evidence>
<reference evidence="3" key="1">
    <citation type="journal article" date="2019" name="Int. J. Syst. Evol. Microbiol.">
        <title>The Global Catalogue of Microorganisms (GCM) 10K type strain sequencing project: providing services to taxonomists for standard genome sequencing and annotation.</title>
        <authorList>
            <consortium name="The Broad Institute Genomics Platform"/>
            <consortium name="The Broad Institute Genome Sequencing Center for Infectious Disease"/>
            <person name="Wu L."/>
            <person name="Ma J."/>
        </authorList>
    </citation>
    <scope>NUCLEOTIDE SEQUENCE [LARGE SCALE GENOMIC DNA]</scope>
    <source>
        <strain evidence="3">JCM 15503</strain>
    </source>
</reference>
<sequence length="160" mass="16449">MAVPVIKIRAFNVLGSWVASFLPGVGATSSVGGKRCLTAGELDRQACAEQAAAQVGDLPLLATVVPSSVHTAARRTPGTLEANSDGKASWHALLRGCPFQLGDESMNDLLISLALGLGIGVACRWFDLPLPAPPKLVGALLVLSITLGFTGVDHLLRGAA</sequence>
<keyword evidence="1" id="KW-1133">Transmembrane helix</keyword>
<accession>A0ABP3V5D6</accession>
<name>A0ABP3V5D6_9BURK</name>
<comment type="caution">
    <text evidence="2">The sequence shown here is derived from an EMBL/GenBank/DDBJ whole genome shotgun (WGS) entry which is preliminary data.</text>
</comment>
<dbReference type="NCBIfam" id="TIGR03510">
    <property type="entry name" value="XapX"/>
    <property type="match status" value="1"/>
</dbReference>
<dbReference type="Proteomes" id="UP001500279">
    <property type="component" value="Unassembled WGS sequence"/>
</dbReference>
<organism evidence="2 3">
    <name type="scientific">Ideonella azotifigens</name>
    <dbReference type="NCBI Taxonomy" id="513160"/>
    <lineage>
        <taxon>Bacteria</taxon>
        <taxon>Pseudomonadati</taxon>
        <taxon>Pseudomonadota</taxon>
        <taxon>Betaproteobacteria</taxon>
        <taxon>Burkholderiales</taxon>
        <taxon>Sphaerotilaceae</taxon>
        <taxon>Ideonella</taxon>
    </lineage>
</organism>
<dbReference type="InterPro" id="IPR020017">
    <property type="entry name" value="XapX_domain"/>
</dbReference>
<gene>
    <name evidence="2" type="ORF">GCM10009107_16900</name>
</gene>
<evidence type="ECO:0000313" key="2">
    <source>
        <dbReference type="EMBL" id="GAA0747909.1"/>
    </source>
</evidence>
<keyword evidence="3" id="KW-1185">Reference proteome</keyword>
<feature type="transmembrane region" description="Helical" evidence="1">
    <location>
        <begin position="136"/>
        <end position="156"/>
    </location>
</feature>